<reference evidence="5" key="1">
    <citation type="submission" date="2015-12" db="EMBL/GenBank/DDBJ databases">
        <title>Update maize B73 reference genome by single molecule sequencing technologies.</title>
        <authorList>
            <consortium name="Maize Genome Sequencing Project"/>
            <person name="Ware D."/>
        </authorList>
    </citation>
    <scope>NUCLEOTIDE SEQUENCE [LARGE SCALE GENOMIC DNA]</scope>
    <source>
        <tissue evidence="5">Seedling</tissue>
    </source>
</reference>
<dbReference type="ExpressionAtlas" id="A0A1D6I3Z9">
    <property type="expression patterns" value="baseline and differential"/>
</dbReference>
<dbReference type="Gene3D" id="3.90.180.10">
    <property type="entry name" value="Medium-chain alcohol dehydrogenases, catalytic domain"/>
    <property type="match status" value="1"/>
</dbReference>
<dbReference type="InParanoid" id="A0A1D6I3Z9"/>
<evidence type="ECO:0000256" key="3">
    <source>
        <dbReference type="ARBA" id="ARBA00023002"/>
    </source>
</evidence>
<keyword evidence="2" id="KW-0862">Zinc</keyword>
<evidence type="ECO:0000256" key="2">
    <source>
        <dbReference type="ARBA" id="ARBA00022833"/>
    </source>
</evidence>
<dbReference type="GO" id="GO:0046872">
    <property type="term" value="F:metal ion binding"/>
    <property type="evidence" value="ECO:0007669"/>
    <property type="project" value="UniProtKB-KW"/>
</dbReference>
<dbReference type="AlphaFoldDB" id="A0A1D6I3Z9"/>
<keyword evidence="3" id="KW-0560">Oxidoreductase</keyword>
<dbReference type="GO" id="GO:0016616">
    <property type="term" value="F:oxidoreductase activity, acting on the CH-OH group of donors, NAD or NADP as acceptor"/>
    <property type="evidence" value="ECO:0007669"/>
    <property type="project" value="InterPro"/>
</dbReference>
<accession>A0A1D6I3Z9</accession>
<evidence type="ECO:0000256" key="1">
    <source>
        <dbReference type="ARBA" id="ARBA00022723"/>
    </source>
</evidence>
<gene>
    <name evidence="5" type="ORF">ZEAMMB73_Zm00001d020402</name>
</gene>
<dbReference type="Pfam" id="PF08240">
    <property type="entry name" value="ADH_N"/>
    <property type="match status" value="1"/>
</dbReference>
<sequence>MSYHCRVLVPVPFHYPPGAGARVGAGAGSPFPSASRALRLPRPRASVEKREQVAAMEEQGGQAALGWAARDDSGVLSPYSFSRRVPKDDDVTIKVLYCGICHTDLHVIKNDWRNAMYPVVPG</sequence>
<dbReference type="EMBL" id="CM007650">
    <property type="protein sequence ID" value="ONM54867.1"/>
    <property type="molecule type" value="Genomic_DNA"/>
</dbReference>
<dbReference type="InterPro" id="IPR047109">
    <property type="entry name" value="CAD-like"/>
</dbReference>
<organism evidence="5">
    <name type="scientific">Zea mays</name>
    <name type="common">Maize</name>
    <dbReference type="NCBI Taxonomy" id="4577"/>
    <lineage>
        <taxon>Eukaryota</taxon>
        <taxon>Viridiplantae</taxon>
        <taxon>Streptophyta</taxon>
        <taxon>Embryophyta</taxon>
        <taxon>Tracheophyta</taxon>
        <taxon>Spermatophyta</taxon>
        <taxon>Magnoliopsida</taxon>
        <taxon>Liliopsida</taxon>
        <taxon>Poales</taxon>
        <taxon>Poaceae</taxon>
        <taxon>PACMAD clade</taxon>
        <taxon>Panicoideae</taxon>
        <taxon>Andropogonodae</taxon>
        <taxon>Andropogoneae</taxon>
        <taxon>Tripsacinae</taxon>
        <taxon>Zea</taxon>
    </lineage>
</organism>
<dbReference type="STRING" id="4577.A0A1D6I3Z9"/>
<dbReference type="SUPFAM" id="SSF50129">
    <property type="entry name" value="GroES-like"/>
    <property type="match status" value="1"/>
</dbReference>
<protein>
    <submittedName>
        <fullName evidence="5">Putative cinnamyl alcohol dehydrogenase 6</fullName>
    </submittedName>
</protein>
<feature type="domain" description="Alcohol dehydrogenase-like N-terminal" evidence="4">
    <location>
        <begin position="88"/>
        <end position="122"/>
    </location>
</feature>
<evidence type="ECO:0000259" key="4">
    <source>
        <dbReference type="Pfam" id="PF08240"/>
    </source>
</evidence>
<dbReference type="PANTHER" id="PTHR42683">
    <property type="entry name" value="ALDEHYDE REDUCTASE"/>
    <property type="match status" value="1"/>
</dbReference>
<keyword evidence="1" id="KW-0479">Metal-binding</keyword>
<name>A0A1D6I3Z9_MAIZE</name>
<evidence type="ECO:0000313" key="5">
    <source>
        <dbReference type="EMBL" id="ONM54867.1"/>
    </source>
</evidence>
<proteinExistence type="predicted"/>
<dbReference type="InterPro" id="IPR013154">
    <property type="entry name" value="ADH-like_N"/>
</dbReference>
<dbReference type="InterPro" id="IPR011032">
    <property type="entry name" value="GroES-like_sf"/>
</dbReference>